<dbReference type="SUPFAM" id="SSF48498">
    <property type="entry name" value="Tetracyclin repressor-like, C-terminal domain"/>
    <property type="match status" value="1"/>
</dbReference>
<name>A0AAD1AEM9_9MICO</name>
<keyword evidence="1" id="KW-0805">Transcription regulation</keyword>
<proteinExistence type="predicted"/>
<feature type="domain" description="HTH tetR-type" evidence="5">
    <location>
        <begin position="12"/>
        <end position="72"/>
    </location>
</feature>
<evidence type="ECO:0000256" key="4">
    <source>
        <dbReference type="PROSITE-ProRule" id="PRU00335"/>
    </source>
</evidence>
<dbReference type="InterPro" id="IPR009057">
    <property type="entry name" value="Homeodomain-like_sf"/>
</dbReference>
<dbReference type="Pfam" id="PF00440">
    <property type="entry name" value="TetR_N"/>
    <property type="match status" value="1"/>
</dbReference>
<dbReference type="InterPro" id="IPR001647">
    <property type="entry name" value="HTH_TetR"/>
</dbReference>
<evidence type="ECO:0000259" key="5">
    <source>
        <dbReference type="PROSITE" id="PS50977"/>
    </source>
</evidence>
<dbReference type="GO" id="GO:0003700">
    <property type="term" value="F:DNA-binding transcription factor activity"/>
    <property type="evidence" value="ECO:0007669"/>
    <property type="project" value="TreeGrafter"/>
</dbReference>
<evidence type="ECO:0000256" key="2">
    <source>
        <dbReference type="ARBA" id="ARBA00023125"/>
    </source>
</evidence>
<dbReference type="PANTHER" id="PTHR30055">
    <property type="entry name" value="HTH-TYPE TRANSCRIPTIONAL REGULATOR RUTR"/>
    <property type="match status" value="1"/>
</dbReference>
<dbReference type="EMBL" id="CP028130">
    <property type="protein sequence ID" value="AZZ56017.1"/>
    <property type="molecule type" value="Genomic_DNA"/>
</dbReference>
<evidence type="ECO:0000256" key="1">
    <source>
        <dbReference type="ARBA" id="ARBA00023015"/>
    </source>
</evidence>
<feature type="DNA-binding region" description="H-T-H motif" evidence="4">
    <location>
        <begin position="35"/>
        <end position="54"/>
    </location>
</feature>
<dbReference type="Proteomes" id="UP000283946">
    <property type="component" value="Chromosome"/>
</dbReference>
<protein>
    <submittedName>
        <fullName evidence="6">TetR family transcriptional regulator</fullName>
    </submittedName>
</protein>
<dbReference type="InterPro" id="IPR050109">
    <property type="entry name" value="HTH-type_TetR-like_transc_reg"/>
</dbReference>
<dbReference type="RefSeq" id="WP_104265170.1">
    <property type="nucleotide sequence ID" value="NZ_CP028130.1"/>
</dbReference>
<dbReference type="GO" id="GO:0000976">
    <property type="term" value="F:transcription cis-regulatory region binding"/>
    <property type="evidence" value="ECO:0007669"/>
    <property type="project" value="TreeGrafter"/>
</dbReference>
<gene>
    <name evidence="6" type="ORF">C7V51_09100</name>
</gene>
<dbReference type="KEGG" id="ria:C7V51_09100"/>
<accession>A0AAD1AEM9</accession>
<dbReference type="PRINTS" id="PR00455">
    <property type="entry name" value="HTHTETR"/>
</dbReference>
<dbReference type="SUPFAM" id="SSF46689">
    <property type="entry name" value="Homeodomain-like"/>
    <property type="match status" value="1"/>
</dbReference>
<dbReference type="Gene3D" id="1.10.10.60">
    <property type="entry name" value="Homeodomain-like"/>
    <property type="match status" value="1"/>
</dbReference>
<dbReference type="PROSITE" id="PS50977">
    <property type="entry name" value="HTH_TETR_2"/>
    <property type="match status" value="1"/>
</dbReference>
<keyword evidence="3" id="KW-0804">Transcription</keyword>
<dbReference type="Gene3D" id="1.10.357.10">
    <property type="entry name" value="Tetracycline Repressor, domain 2"/>
    <property type="match status" value="1"/>
</dbReference>
<keyword evidence="2 4" id="KW-0238">DNA-binding</keyword>
<sequence>MPSNKPGRPYATGIAEALLQAAERVMVDKGYSALTVDALAAEVGTTRPTFYRRFPSVAHLALAVIKNRFGTGTPPDTGSLYNDLLALQRQEVAMLATPLLRKNLPGLLYAAHTDNEFSVLYEAEFVLPRRANVVHIIDAAGRRNEIGVEILDVDYVCDLLLGPIFLRALPSARAPLDDRFARQTVETAICTLAGHASAGE</sequence>
<dbReference type="PANTHER" id="PTHR30055:SF148">
    <property type="entry name" value="TETR-FAMILY TRANSCRIPTIONAL REGULATOR"/>
    <property type="match status" value="1"/>
</dbReference>
<dbReference type="InterPro" id="IPR011075">
    <property type="entry name" value="TetR_C"/>
</dbReference>
<dbReference type="InterPro" id="IPR036271">
    <property type="entry name" value="Tet_transcr_reg_TetR-rel_C_sf"/>
</dbReference>
<evidence type="ECO:0000313" key="6">
    <source>
        <dbReference type="EMBL" id="AZZ56017.1"/>
    </source>
</evidence>
<organism evidence="6 7">
    <name type="scientific">Rathayibacter iranicus</name>
    <dbReference type="NCBI Taxonomy" id="59737"/>
    <lineage>
        <taxon>Bacteria</taxon>
        <taxon>Bacillati</taxon>
        <taxon>Actinomycetota</taxon>
        <taxon>Actinomycetes</taxon>
        <taxon>Micrococcales</taxon>
        <taxon>Microbacteriaceae</taxon>
        <taxon>Rathayibacter</taxon>
    </lineage>
</organism>
<evidence type="ECO:0000313" key="7">
    <source>
        <dbReference type="Proteomes" id="UP000283946"/>
    </source>
</evidence>
<dbReference type="Pfam" id="PF16859">
    <property type="entry name" value="TetR_C_11"/>
    <property type="match status" value="1"/>
</dbReference>
<dbReference type="AlphaFoldDB" id="A0AAD1AEM9"/>
<reference evidence="6 7" key="1">
    <citation type="submission" date="2018-03" db="EMBL/GenBank/DDBJ databases">
        <title>Bacteriophage NCPPB3778 and a type I-E CRISPR drive the evolution of the US Biological Select Agent, Rathayibacter toxicus.</title>
        <authorList>
            <person name="Davis E.W.II."/>
            <person name="Tabima J.F."/>
            <person name="Weisberg A.J."/>
            <person name="Dantas Lopes L."/>
            <person name="Wiseman M.S."/>
            <person name="Wiseman M.S."/>
            <person name="Pupko T."/>
            <person name="Belcher M.S."/>
            <person name="Sechler A.J."/>
            <person name="Tancos M.A."/>
            <person name="Schroeder B.K."/>
            <person name="Murray T.D."/>
            <person name="Luster D.G."/>
            <person name="Schneider W.L."/>
            <person name="Rogers E."/>
            <person name="Andreote F.D."/>
            <person name="Grunwald N.J."/>
            <person name="Putnam M.L."/>
            <person name="Chang J.H."/>
        </authorList>
    </citation>
    <scope>NUCLEOTIDE SEQUENCE [LARGE SCALE GENOMIC DNA]</scope>
    <source>
        <strain evidence="6 7">NCCPB 2253</strain>
    </source>
</reference>
<evidence type="ECO:0000256" key="3">
    <source>
        <dbReference type="ARBA" id="ARBA00023163"/>
    </source>
</evidence>